<dbReference type="EMBL" id="JASNWA010000009">
    <property type="protein sequence ID" value="KAK3169658.1"/>
    <property type="molecule type" value="Genomic_DNA"/>
</dbReference>
<feature type="region of interest" description="Disordered" evidence="4">
    <location>
        <begin position="759"/>
        <end position="784"/>
    </location>
</feature>
<evidence type="ECO:0000256" key="3">
    <source>
        <dbReference type="ARBA" id="ARBA00023212"/>
    </source>
</evidence>
<dbReference type="Proteomes" id="UP001276659">
    <property type="component" value="Unassembled WGS sequence"/>
</dbReference>
<sequence length="1052" mass="115674">MAPPVPYHHFDTQSQHLAPPSSLGRSRSRREVFTDNEIAPLLSNLSPSATLEALTATDAISIGEKNHQTFIQNSVASASTFERAWGIKAALAGKKLREWHQELSGWSWPTFSGTGRSGFQVPSPERGTGDNGKEEYWGCLPARIGQDYVERVEAIKDDMETLEVEDLKNYVRNTHLRLGTRRSSHGLSKVASGMDYEHLDDFTAIITATIVQALPTLSHLNSLLNAWSIRLLILCQVPDYLRDRERSKEFMFSAWRAVDKPDSPRAKRKSDFSRQAFLDIQAVLQDQISQLGRRLDSMLDLLAGSKDTLPDEWCDEMDNLENEYSAWVVEAEELVFNNEMDVENNETQAKQSQNHTCLDIGLPLDIGRSTHALDVHAQFEDVKWRADTEFDPDIEHSSKDGRPHSHENKFAASESTRTAVDQDTPSLELSDSGPQRHDVDGPFVGGLARKSFSDERSPSESQPSSHDQTLATTDQPLQDSVLDGPTEGPNSGRNAQEEAQTISREPTSSHKIPQRLANRPSPLVLDRSSMVESTASSDLGSEISSPGSATSDYFSNKSSPEIRDASVVEFIGSPVLKSPIWPSKDPVTPLDIVSRHSSQRTERGDSRFPHMGSWSGFGTPVSQRSRASTYVPETLAGEIQEPAEGEHLHLPGKKGHVRTRSASMQSFEVVPKSEIRKIMVRRSESYSSPPGTSRLVPGLNSIPPEETPLQGSDKRIDEPDKHDSDSSEPLSLSKPRHRFEQVLDLGPGATPVKINEKKSVETSDNIHIGSSTTVSGHKTSKSADDQLEARISSILTSIPAHIRLTSGPEPDAPEITYFSPFPGPKTPASRTPALRLNRAQTSSPTMTLAPAQPKTSKSKSQNGEPEIKLYHLHQAGKDVPIKLFVRLVGEAGERVMVRIGGGWADLAEYLKEYATHHGRRAISDGRFDIQGLSSSPPASQVSPTNRPVTPSSTGPSVMRRQQTTPGQFETPHTPASDLSLRPASRTSWTEEDSPSLGLAGPKTKKVDISPRKQAWVDEMLDQARQGGAEKFGDIGKVGGTKRVFLKSKTENQ</sequence>
<feature type="region of interest" description="Disordered" evidence="4">
    <location>
        <begin position="927"/>
        <end position="1010"/>
    </location>
</feature>
<feature type="region of interest" description="Disordered" evidence="4">
    <location>
        <begin position="640"/>
        <end position="665"/>
    </location>
</feature>
<dbReference type="Gene3D" id="3.30.920.20">
    <property type="entry name" value="Gas2-like domain"/>
    <property type="match status" value="1"/>
</dbReference>
<feature type="region of interest" description="Disordered" evidence="4">
    <location>
        <begin position="393"/>
        <end position="559"/>
    </location>
</feature>
<feature type="region of interest" description="Disordered" evidence="4">
    <location>
        <begin position="595"/>
        <end position="628"/>
    </location>
</feature>
<evidence type="ECO:0000256" key="2">
    <source>
        <dbReference type="ARBA" id="ARBA00022490"/>
    </source>
</evidence>
<protein>
    <recommendedName>
        <fullName evidence="5">GAR domain-containing protein</fullName>
    </recommendedName>
</protein>
<feature type="compositionally biased region" description="Polar residues" evidence="4">
    <location>
        <begin position="931"/>
        <end position="967"/>
    </location>
</feature>
<dbReference type="PROSITE" id="PS51460">
    <property type="entry name" value="GAR"/>
    <property type="match status" value="1"/>
</dbReference>
<feature type="compositionally biased region" description="Polar residues" evidence="4">
    <location>
        <begin position="488"/>
        <end position="511"/>
    </location>
</feature>
<reference evidence="6" key="1">
    <citation type="submission" date="2022-11" db="EMBL/GenBank/DDBJ databases">
        <title>Chromosomal genome sequence assembly and mating type (MAT) locus characterization of the leprose asexual lichenized fungus Lepraria neglecta (Nyl.) Erichsen.</title>
        <authorList>
            <person name="Allen J.L."/>
            <person name="Pfeffer B."/>
        </authorList>
    </citation>
    <scope>NUCLEOTIDE SEQUENCE</scope>
    <source>
        <strain evidence="6">Allen 5258</strain>
    </source>
</reference>
<feature type="region of interest" description="Disordered" evidence="4">
    <location>
        <begin position="1"/>
        <end position="28"/>
    </location>
</feature>
<feature type="region of interest" description="Disordered" evidence="4">
    <location>
        <begin position="839"/>
        <end position="863"/>
    </location>
</feature>
<organism evidence="6 7">
    <name type="scientific">Lepraria neglecta</name>
    <dbReference type="NCBI Taxonomy" id="209136"/>
    <lineage>
        <taxon>Eukaryota</taxon>
        <taxon>Fungi</taxon>
        <taxon>Dikarya</taxon>
        <taxon>Ascomycota</taxon>
        <taxon>Pezizomycotina</taxon>
        <taxon>Lecanoromycetes</taxon>
        <taxon>OSLEUM clade</taxon>
        <taxon>Lecanoromycetidae</taxon>
        <taxon>Lecanorales</taxon>
        <taxon>Lecanorineae</taxon>
        <taxon>Stereocaulaceae</taxon>
        <taxon>Lepraria</taxon>
    </lineage>
</organism>
<keyword evidence="7" id="KW-1185">Reference proteome</keyword>
<dbReference type="GO" id="GO:0005856">
    <property type="term" value="C:cytoskeleton"/>
    <property type="evidence" value="ECO:0007669"/>
    <property type="project" value="UniProtKB-SubCell"/>
</dbReference>
<gene>
    <name evidence="6" type="ORF">OEA41_009042</name>
</gene>
<dbReference type="AlphaFoldDB" id="A0AAD9Z551"/>
<dbReference type="InterPro" id="IPR003108">
    <property type="entry name" value="GAR_dom"/>
</dbReference>
<name>A0AAD9Z551_9LECA</name>
<dbReference type="Pfam" id="PF02187">
    <property type="entry name" value="GAS2"/>
    <property type="match status" value="1"/>
</dbReference>
<feature type="compositionally biased region" description="Polar residues" evidence="4">
    <location>
        <begin position="530"/>
        <end position="559"/>
    </location>
</feature>
<feature type="compositionally biased region" description="Polar residues" evidence="4">
    <location>
        <begin position="762"/>
        <end position="777"/>
    </location>
</feature>
<evidence type="ECO:0000313" key="7">
    <source>
        <dbReference type="Proteomes" id="UP001276659"/>
    </source>
</evidence>
<evidence type="ECO:0000259" key="5">
    <source>
        <dbReference type="PROSITE" id="PS51460"/>
    </source>
</evidence>
<proteinExistence type="predicted"/>
<evidence type="ECO:0000256" key="1">
    <source>
        <dbReference type="ARBA" id="ARBA00004245"/>
    </source>
</evidence>
<keyword evidence="2" id="KW-0963">Cytoplasm</keyword>
<feature type="domain" description="GAR" evidence="5">
    <location>
        <begin position="841"/>
        <end position="917"/>
    </location>
</feature>
<comment type="subcellular location">
    <subcellularLocation>
        <location evidence="1">Cytoplasm</location>
        <location evidence="1">Cytoskeleton</location>
    </subcellularLocation>
</comment>
<dbReference type="SUPFAM" id="SSF143575">
    <property type="entry name" value="GAS2 domain-like"/>
    <property type="match status" value="1"/>
</dbReference>
<evidence type="ECO:0000313" key="6">
    <source>
        <dbReference type="EMBL" id="KAK3169658.1"/>
    </source>
</evidence>
<dbReference type="GO" id="GO:0008017">
    <property type="term" value="F:microtubule binding"/>
    <property type="evidence" value="ECO:0007669"/>
    <property type="project" value="InterPro"/>
</dbReference>
<feature type="compositionally biased region" description="Basic residues" evidence="4">
    <location>
        <begin position="650"/>
        <end position="659"/>
    </location>
</feature>
<feature type="region of interest" description="Disordered" evidence="4">
    <location>
        <begin position="680"/>
        <end position="738"/>
    </location>
</feature>
<feature type="compositionally biased region" description="Basic and acidic residues" evidence="4">
    <location>
        <begin position="393"/>
        <end position="409"/>
    </location>
</feature>
<keyword evidence="3" id="KW-0206">Cytoskeleton</keyword>
<accession>A0AAD9Z551</accession>
<feature type="compositionally biased region" description="Polar residues" evidence="4">
    <location>
        <begin position="459"/>
        <end position="478"/>
    </location>
</feature>
<comment type="caution">
    <text evidence="6">The sequence shown here is derived from an EMBL/GenBank/DDBJ whole genome shotgun (WGS) entry which is preliminary data.</text>
</comment>
<feature type="compositionally biased region" description="Basic and acidic residues" evidence="4">
    <location>
        <begin position="712"/>
        <end position="725"/>
    </location>
</feature>
<evidence type="ECO:0000256" key="4">
    <source>
        <dbReference type="SAM" id="MobiDB-lite"/>
    </source>
</evidence>
<feature type="compositionally biased region" description="Polar residues" evidence="4">
    <location>
        <begin position="413"/>
        <end position="433"/>
    </location>
</feature>
<feature type="compositionally biased region" description="Basic and acidic residues" evidence="4">
    <location>
        <begin position="599"/>
        <end position="608"/>
    </location>
</feature>
<dbReference type="InterPro" id="IPR036534">
    <property type="entry name" value="GAR_dom_sf"/>
</dbReference>
<feature type="compositionally biased region" description="Polar residues" evidence="4">
    <location>
        <begin position="853"/>
        <end position="863"/>
    </location>
</feature>